<feature type="region of interest" description="Disordered" evidence="1">
    <location>
        <begin position="369"/>
        <end position="473"/>
    </location>
</feature>
<feature type="compositionally biased region" description="Low complexity" evidence="1">
    <location>
        <begin position="405"/>
        <end position="414"/>
    </location>
</feature>
<evidence type="ECO:0000256" key="1">
    <source>
        <dbReference type="SAM" id="MobiDB-lite"/>
    </source>
</evidence>
<feature type="compositionally biased region" description="Low complexity" evidence="1">
    <location>
        <begin position="380"/>
        <end position="392"/>
    </location>
</feature>
<feature type="transmembrane region" description="Helical" evidence="2">
    <location>
        <begin position="66"/>
        <end position="84"/>
    </location>
</feature>
<name>A0A8H3E9N2_9AGAM</name>
<reference evidence="3" key="1">
    <citation type="submission" date="2021-01" db="EMBL/GenBank/DDBJ databases">
        <authorList>
            <person name="Kaushik A."/>
        </authorList>
    </citation>
    <scope>NUCLEOTIDE SEQUENCE</scope>
    <source>
        <strain evidence="3">AG5</strain>
    </source>
</reference>
<feature type="transmembrane region" description="Helical" evidence="2">
    <location>
        <begin position="207"/>
        <end position="227"/>
    </location>
</feature>
<keyword evidence="2" id="KW-0472">Membrane</keyword>
<evidence type="ECO:0000256" key="2">
    <source>
        <dbReference type="SAM" id="Phobius"/>
    </source>
</evidence>
<feature type="transmembrane region" description="Helical" evidence="2">
    <location>
        <begin position="239"/>
        <end position="262"/>
    </location>
</feature>
<protein>
    <recommendedName>
        <fullName evidence="5">Transmembrane protein</fullName>
    </recommendedName>
</protein>
<gene>
    <name evidence="3" type="ORF">RDB_LOCUS187446</name>
</gene>
<evidence type="ECO:0000313" key="3">
    <source>
        <dbReference type="EMBL" id="CAE7231597.1"/>
    </source>
</evidence>
<feature type="transmembrane region" description="Helical" evidence="2">
    <location>
        <begin position="30"/>
        <end position="51"/>
    </location>
</feature>
<keyword evidence="2" id="KW-0812">Transmembrane</keyword>
<accession>A0A8H3E9N2</accession>
<dbReference type="EMBL" id="CAJNJQ010006564">
    <property type="protein sequence ID" value="CAE7231597.1"/>
    <property type="molecule type" value="Genomic_DNA"/>
</dbReference>
<evidence type="ECO:0008006" key="5">
    <source>
        <dbReference type="Google" id="ProtNLM"/>
    </source>
</evidence>
<comment type="caution">
    <text evidence="3">The sequence shown here is derived from an EMBL/GenBank/DDBJ whole genome shotgun (WGS) entry which is preliminary data.</text>
</comment>
<dbReference type="PANTHER" id="PTHR38848">
    <property type="entry name" value="G-PROTEIN COUPLED RECEPTORS FAMILY 3 PROFILE DOMAIN-CONTAINING PROTEIN"/>
    <property type="match status" value="1"/>
</dbReference>
<dbReference type="PANTHER" id="PTHR38848:SF3">
    <property type="entry name" value="G-PROTEIN COUPLED RECEPTORS FAMILY 3 PROFILE DOMAIN-CONTAINING PROTEIN"/>
    <property type="match status" value="1"/>
</dbReference>
<sequence length="473" mass="51296">MLSLLTSTTNSNGGLTFMNLTIFPNGGMKILSAMIHLVGSSILAYCIARRIKTVRATSVNELKALSWPRVCVVLILIISWLFVFGGKTVKPVPEGMLTVMPIVAGILIHGVGMATSFNACEAGIYLCIWLYAISKVLIYAFLIEKVRVVWDIVAQPRLTSPVYLMCLFVVVPFCGVPILMVVGRIAFFREDTMACVIGLKPFSSLALLVYDLCMNIFLNAMFLWPLLRSKLINPRLRAVARRTLVAAAAALATSIINIAILTAMEHQLGWVCLGSCGTDVTLNAMVIFWVTLPMTDPAGSHSGRAAQSSSYIKPSSIPQSPAPIHSPILFTSQAAYAPRASLVTITKPSDVMYQPSPRAHDLRHASLLRGLPEFPDPPATLSSSTVDISSTSPAGMMEDGDKRPNSPNSNSSGPIRSLRKLFGSQKQGSQDMEVHVSVVTQQEVELSALENGRARQGDGESTSRTERSSEWLK</sequence>
<organism evidence="3 4">
    <name type="scientific">Rhizoctonia solani</name>
    <dbReference type="NCBI Taxonomy" id="456999"/>
    <lineage>
        <taxon>Eukaryota</taxon>
        <taxon>Fungi</taxon>
        <taxon>Dikarya</taxon>
        <taxon>Basidiomycota</taxon>
        <taxon>Agaricomycotina</taxon>
        <taxon>Agaricomycetes</taxon>
        <taxon>Cantharellales</taxon>
        <taxon>Ceratobasidiaceae</taxon>
        <taxon>Rhizoctonia</taxon>
    </lineage>
</organism>
<proteinExistence type="predicted"/>
<dbReference type="Proteomes" id="UP000663827">
    <property type="component" value="Unassembled WGS sequence"/>
</dbReference>
<feature type="transmembrane region" description="Helical" evidence="2">
    <location>
        <begin position="96"/>
        <end position="117"/>
    </location>
</feature>
<feature type="transmembrane region" description="Helical" evidence="2">
    <location>
        <begin position="123"/>
        <end position="142"/>
    </location>
</feature>
<feature type="transmembrane region" description="Helical" evidence="2">
    <location>
        <begin position="162"/>
        <end position="187"/>
    </location>
</feature>
<dbReference type="AlphaFoldDB" id="A0A8H3E9N2"/>
<evidence type="ECO:0000313" key="4">
    <source>
        <dbReference type="Proteomes" id="UP000663827"/>
    </source>
</evidence>
<feature type="compositionally biased region" description="Basic and acidic residues" evidence="1">
    <location>
        <begin position="452"/>
        <end position="473"/>
    </location>
</feature>
<feature type="transmembrane region" description="Helical" evidence="2">
    <location>
        <begin position="268"/>
        <end position="292"/>
    </location>
</feature>
<keyword evidence="2" id="KW-1133">Transmembrane helix</keyword>